<dbReference type="PROSITE" id="PS51257">
    <property type="entry name" value="PROKAR_LIPOPROTEIN"/>
    <property type="match status" value="1"/>
</dbReference>
<evidence type="ECO:0000313" key="1">
    <source>
        <dbReference type="EMBL" id="MFA9477849.1"/>
    </source>
</evidence>
<proteinExistence type="predicted"/>
<evidence type="ECO:0000313" key="2">
    <source>
        <dbReference type="Proteomes" id="UP001575105"/>
    </source>
</evidence>
<sequence>MMLRWAMAVCLCGLLVGCGYSPEGVYDDRYRTVAVPIFENRTFWERMQFDLTEAVVKELEQRTPYTVAPSGVADTILQGSITRVEQRRLSRRQEGGVPDEMELTITVDFEWIDLRSGETIRERRGFEAVGRYAPTRPAGERFESGQHAAVQQLARDIVSTMRADW</sequence>
<dbReference type="Pfam" id="PF04390">
    <property type="entry name" value="LptE"/>
    <property type="match status" value="1"/>
</dbReference>
<protein>
    <submittedName>
        <fullName evidence="1">LptE family protein</fullName>
    </submittedName>
</protein>
<keyword evidence="2" id="KW-1185">Reference proteome</keyword>
<name>A0ABV4U5V4_9BACT</name>
<dbReference type="Proteomes" id="UP001575105">
    <property type="component" value="Unassembled WGS sequence"/>
</dbReference>
<comment type="caution">
    <text evidence="1">The sequence shown here is derived from an EMBL/GenBank/DDBJ whole genome shotgun (WGS) entry which is preliminary data.</text>
</comment>
<organism evidence="1 2">
    <name type="scientific">Natronomicrosphaera hydrolytica</name>
    <dbReference type="NCBI Taxonomy" id="3242702"/>
    <lineage>
        <taxon>Bacteria</taxon>
        <taxon>Pseudomonadati</taxon>
        <taxon>Planctomycetota</taxon>
        <taxon>Phycisphaerae</taxon>
        <taxon>Phycisphaerales</taxon>
        <taxon>Phycisphaeraceae</taxon>
        <taxon>Natronomicrosphaera</taxon>
    </lineage>
</organism>
<dbReference type="RefSeq" id="WP_425344774.1">
    <property type="nucleotide sequence ID" value="NZ_JBGUBD010000003.1"/>
</dbReference>
<dbReference type="EMBL" id="JBGUBD010000003">
    <property type="protein sequence ID" value="MFA9477849.1"/>
    <property type="molecule type" value="Genomic_DNA"/>
</dbReference>
<accession>A0ABV4U5V4</accession>
<gene>
    <name evidence="1" type="ORF">ACERK3_06015</name>
</gene>
<dbReference type="InterPro" id="IPR007485">
    <property type="entry name" value="LPS_assembly_LptE"/>
</dbReference>
<reference evidence="1 2" key="1">
    <citation type="submission" date="2024-08" db="EMBL/GenBank/DDBJ databases">
        <title>Whole-genome sequencing of halo(alkali)philic microorganisms from hypersaline lakes.</title>
        <authorList>
            <person name="Sorokin D.Y."/>
            <person name="Merkel A.Y."/>
            <person name="Messina E."/>
            <person name="Yakimov M."/>
        </authorList>
    </citation>
    <scope>NUCLEOTIDE SEQUENCE [LARGE SCALE GENOMIC DNA]</scope>
    <source>
        <strain evidence="1 2">AB-hyl4</strain>
    </source>
</reference>